<feature type="signal peptide" evidence="2">
    <location>
        <begin position="1"/>
        <end position="20"/>
    </location>
</feature>
<keyword evidence="2" id="KW-0732">Signal</keyword>
<feature type="compositionally biased region" description="Polar residues" evidence="1">
    <location>
        <begin position="123"/>
        <end position="156"/>
    </location>
</feature>
<feature type="compositionally biased region" description="Basic and acidic residues" evidence="1">
    <location>
        <begin position="269"/>
        <end position="283"/>
    </location>
</feature>
<dbReference type="WBParaSite" id="Pan_g5381.t1">
    <property type="protein sequence ID" value="Pan_g5381.t1"/>
    <property type="gene ID" value="Pan_g5381"/>
</dbReference>
<name>A0A7E4W2J9_PANRE</name>
<reference evidence="4" key="2">
    <citation type="submission" date="2020-10" db="UniProtKB">
        <authorList>
            <consortium name="WormBaseParasite"/>
        </authorList>
    </citation>
    <scope>IDENTIFICATION</scope>
</reference>
<feature type="region of interest" description="Disordered" evidence="1">
    <location>
        <begin position="105"/>
        <end position="156"/>
    </location>
</feature>
<feature type="region of interest" description="Disordered" evidence="1">
    <location>
        <begin position="181"/>
        <end position="283"/>
    </location>
</feature>
<proteinExistence type="predicted"/>
<protein>
    <submittedName>
        <fullName evidence="4">Dentin sialophosphoprotein-like</fullName>
    </submittedName>
</protein>
<feature type="compositionally biased region" description="Polar residues" evidence="1">
    <location>
        <begin position="192"/>
        <end position="211"/>
    </location>
</feature>
<keyword evidence="3" id="KW-1185">Reference proteome</keyword>
<feature type="compositionally biased region" description="Basic and acidic residues" evidence="1">
    <location>
        <begin position="112"/>
        <end position="122"/>
    </location>
</feature>
<organism evidence="3 4">
    <name type="scientific">Panagrellus redivivus</name>
    <name type="common">Microworm</name>
    <dbReference type="NCBI Taxonomy" id="6233"/>
    <lineage>
        <taxon>Eukaryota</taxon>
        <taxon>Metazoa</taxon>
        <taxon>Ecdysozoa</taxon>
        <taxon>Nematoda</taxon>
        <taxon>Chromadorea</taxon>
        <taxon>Rhabditida</taxon>
        <taxon>Tylenchina</taxon>
        <taxon>Panagrolaimomorpha</taxon>
        <taxon>Panagrolaimoidea</taxon>
        <taxon>Panagrolaimidae</taxon>
        <taxon>Panagrellus</taxon>
    </lineage>
</organism>
<dbReference type="AlphaFoldDB" id="A0A7E4W2J9"/>
<feature type="compositionally biased region" description="Low complexity" evidence="1">
    <location>
        <begin position="225"/>
        <end position="237"/>
    </location>
</feature>
<evidence type="ECO:0000313" key="3">
    <source>
        <dbReference type="Proteomes" id="UP000492821"/>
    </source>
</evidence>
<reference evidence="3" key="1">
    <citation type="journal article" date="2013" name="Genetics">
        <title>The draft genome and transcriptome of Panagrellus redivivus are shaped by the harsh demands of a free-living lifestyle.</title>
        <authorList>
            <person name="Srinivasan J."/>
            <person name="Dillman A.R."/>
            <person name="Macchietto M.G."/>
            <person name="Heikkinen L."/>
            <person name="Lakso M."/>
            <person name="Fracchia K.M."/>
            <person name="Antoshechkin I."/>
            <person name="Mortazavi A."/>
            <person name="Wong G."/>
            <person name="Sternberg P.W."/>
        </authorList>
    </citation>
    <scope>NUCLEOTIDE SEQUENCE [LARGE SCALE GENOMIC DNA]</scope>
    <source>
        <strain evidence="3">MT8872</strain>
    </source>
</reference>
<evidence type="ECO:0000256" key="1">
    <source>
        <dbReference type="SAM" id="MobiDB-lite"/>
    </source>
</evidence>
<evidence type="ECO:0000313" key="4">
    <source>
        <dbReference type="WBParaSite" id="Pan_g5381.t1"/>
    </source>
</evidence>
<accession>A0A7E4W2J9</accession>
<evidence type="ECO:0000256" key="2">
    <source>
        <dbReference type="SAM" id="SignalP"/>
    </source>
</evidence>
<dbReference type="Proteomes" id="UP000492821">
    <property type="component" value="Unassembled WGS sequence"/>
</dbReference>
<feature type="chain" id="PRO_5028808539" evidence="2">
    <location>
        <begin position="21"/>
        <end position="283"/>
    </location>
</feature>
<sequence>MFHRQFCCVFLVAIIVNVYADVFIPAWMDFYSNPTTAPEVREAGSDLTTVGIVPLSGDSESKKAVEDGNGAVLPTLGDILTGAKTSGNNTDADFKINETDGSVSFVGGKKHNSTDSDNEAKSSNDSGAEVGTSESNGETKADSNPQSNATKTSSDVQVVHECSTDLQNMTCQVTHVNASGDTIASDGEKTSDGNSETSKTSKDASSGSENQDGVIVAVDTDKAESPNNEASANSENSKNSDSKNPGHDAESDSDDKKKKKESSSSSSSEEEKDKKGDHDHKER</sequence>
<feature type="compositionally biased region" description="Basic and acidic residues" evidence="1">
    <location>
        <begin position="238"/>
        <end position="256"/>
    </location>
</feature>